<sequence length="208" mass="23073">MDGDETLAQHPPMDGWGWGDDGGGGGLLSVLADVVDIDVGDGLQHVDIKGCGCDRGAPWRVCRPWLAMLNNRLREHSSFFGGFNGTAGVWRIKALEVSGIWMERMTVDDMDIAVQAHIKGWKFLLWFMTFLVIICIFPLRRVISSPTEKQSKEKRVGSAPNLGSLSNEGKWLRACHQRWVDGVVPRQLVSCKADGKQQCRLSPRAPDT</sequence>
<evidence type="ECO:0000313" key="10">
    <source>
        <dbReference type="Proteomes" id="UP000015106"/>
    </source>
</evidence>
<dbReference type="GO" id="GO:0051753">
    <property type="term" value="F:mannan synthase activity"/>
    <property type="evidence" value="ECO:0007669"/>
    <property type="project" value="TreeGrafter"/>
</dbReference>
<keyword evidence="10" id="KW-1185">Reference proteome</keyword>
<evidence type="ECO:0000256" key="5">
    <source>
        <dbReference type="ARBA" id="ARBA00022989"/>
    </source>
</evidence>
<dbReference type="Gene3D" id="3.90.550.10">
    <property type="entry name" value="Spore Coat Polysaccharide Biosynthesis Protein SpsA, Chain A"/>
    <property type="match status" value="1"/>
</dbReference>
<evidence type="ECO:0000256" key="4">
    <source>
        <dbReference type="ARBA" id="ARBA00022692"/>
    </source>
</evidence>
<reference evidence="10" key="1">
    <citation type="journal article" date="2013" name="Nature">
        <title>Draft genome of the wheat A-genome progenitor Triticum urartu.</title>
        <authorList>
            <person name="Ling H.Q."/>
            <person name="Zhao S."/>
            <person name="Liu D."/>
            <person name="Wang J."/>
            <person name="Sun H."/>
            <person name="Zhang C."/>
            <person name="Fan H."/>
            <person name="Li D."/>
            <person name="Dong L."/>
            <person name="Tao Y."/>
            <person name="Gao C."/>
            <person name="Wu H."/>
            <person name="Li Y."/>
            <person name="Cui Y."/>
            <person name="Guo X."/>
            <person name="Zheng S."/>
            <person name="Wang B."/>
            <person name="Yu K."/>
            <person name="Liang Q."/>
            <person name="Yang W."/>
            <person name="Lou X."/>
            <person name="Chen J."/>
            <person name="Feng M."/>
            <person name="Jian J."/>
            <person name="Zhang X."/>
            <person name="Luo G."/>
            <person name="Jiang Y."/>
            <person name="Liu J."/>
            <person name="Wang Z."/>
            <person name="Sha Y."/>
            <person name="Zhang B."/>
            <person name="Wu H."/>
            <person name="Tang D."/>
            <person name="Shen Q."/>
            <person name="Xue P."/>
            <person name="Zou S."/>
            <person name="Wang X."/>
            <person name="Liu X."/>
            <person name="Wang F."/>
            <person name="Yang Y."/>
            <person name="An X."/>
            <person name="Dong Z."/>
            <person name="Zhang K."/>
            <person name="Zhang X."/>
            <person name="Luo M.C."/>
            <person name="Dvorak J."/>
            <person name="Tong Y."/>
            <person name="Wang J."/>
            <person name="Yang H."/>
            <person name="Li Z."/>
            <person name="Wang D."/>
            <person name="Zhang A."/>
            <person name="Wang J."/>
        </authorList>
    </citation>
    <scope>NUCLEOTIDE SEQUENCE</scope>
    <source>
        <strain evidence="10">cv. G1812</strain>
    </source>
</reference>
<dbReference type="PANTHER" id="PTHR32044">
    <property type="entry name" value="GLUCOMANNAN 4-BETA-MANNOSYLTRANSFERASE 9"/>
    <property type="match status" value="1"/>
</dbReference>
<dbReference type="InterPro" id="IPR029044">
    <property type="entry name" value="Nucleotide-diphossugar_trans"/>
</dbReference>
<dbReference type="Gramene" id="TuG1812G0700004017.01.T01">
    <property type="protein sequence ID" value="TuG1812G0700004017.01.T01"/>
    <property type="gene ID" value="TuG1812G0700004017.01"/>
</dbReference>
<evidence type="ECO:0000256" key="3">
    <source>
        <dbReference type="ARBA" id="ARBA00022679"/>
    </source>
</evidence>
<name>A0A8R7V575_TRIUA</name>
<reference evidence="9" key="3">
    <citation type="submission" date="2022-06" db="UniProtKB">
        <authorList>
            <consortium name="EnsemblPlants"/>
        </authorList>
    </citation>
    <scope>IDENTIFICATION</scope>
</reference>
<keyword evidence="7 8" id="KW-0472">Membrane</keyword>
<keyword evidence="5 8" id="KW-1133">Transmembrane helix</keyword>
<evidence type="ECO:0000256" key="6">
    <source>
        <dbReference type="ARBA" id="ARBA00023034"/>
    </source>
</evidence>
<evidence type="ECO:0000313" key="9">
    <source>
        <dbReference type="EnsemblPlants" id="TuG1812G0700004017.01.T01"/>
    </source>
</evidence>
<dbReference type="EnsemblPlants" id="TuG1812G0700004017.01.T01">
    <property type="protein sequence ID" value="TuG1812G0700004017.01.T01"/>
    <property type="gene ID" value="TuG1812G0700004017.01"/>
</dbReference>
<evidence type="ECO:0000256" key="1">
    <source>
        <dbReference type="ARBA" id="ARBA00004394"/>
    </source>
</evidence>
<evidence type="ECO:0000256" key="2">
    <source>
        <dbReference type="ARBA" id="ARBA00022676"/>
    </source>
</evidence>
<feature type="transmembrane region" description="Helical" evidence="8">
    <location>
        <begin position="123"/>
        <end position="143"/>
    </location>
</feature>
<keyword evidence="4 8" id="KW-0812">Transmembrane</keyword>
<reference evidence="9" key="2">
    <citation type="submission" date="2018-03" db="EMBL/GenBank/DDBJ databases">
        <title>The Triticum urartu genome reveals the dynamic nature of wheat genome evolution.</title>
        <authorList>
            <person name="Ling H."/>
            <person name="Ma B."/>
            <person name="Shi X."/>
            <person name="Liu H."/>
            <person name="Dong L."/>
            <person name="Sun H."/>
            <person name="Cao Y."/>
            <person name="Gao Q."/>
            <person name="Zheng S."/>
            <person name="Li Y."/>
            <person name="Yu Y."/>
            <person name="Du H."/>
            <person name="Qi M."/>
            <person name="Li Y."/>
            <person name="Yu H."/>
            <person name="Cui Y."/>
            <person name="Wang N."/>
            <person name="Chen C."/>
            <person name="Wu H."/>
            <person name="Zhao Y."/>
            <person name="Zhang J."/>
            <person name="Li Y."/>
            <person name="Zhou W."/>
            <person name="Zhang B."/>
            <person name="Hu W."/>
            <person name="Eijk M."/>
            <person name="Tang J."/>
            <person name="Witsenboer H."/>
            <person name="Zhao S."/>
            <person name="Li Z."/>
            <person name="Zhang A."/>
            <person name="Wang D."/>
            <person name="Liang C."/>
        </authorList>
    </citation>
    <scope>NUCLEOTIDE SEQUENCE [LARGE SCALE GENOMIC DNA]</scope>
    <source>
        <strain evidence="9">cv. G1812</strain>
    </source>
</reference>
<dbReference type="GO" id="GO:0000139">
    <property type="term" value="C:Golgi membrane"/>
    <property type="evidence" value="ECO:0007669"/>
    <property type="project" value="UniProtKB-SubCell"/>
</dbReference>
<keyword evidence="2" id="KW-0328">Glycosyltransferase</keyword>
<dbReference type="AlphaFoldDB" id="A0A8R7V575"/>
<dbReference type="Proteomes" id="UP000015106">
    <property type="component" value="Chromosome 7"/>
</dbReference>
<organism evidence="9 10">
    <name type="scientific">Triticum urartu</name>
    <name type="common">Red wild einkorn</name>
    <name type="synonym">Crithodium urartu</name>
    <dbReference type="NCBI Taxonomy" id="4572"/>
    <lineage>
        <taxon>Eukaryota</taxon>
        <taxon>Viridiplantae</taxon>
        <taxon>Streptophyta</taxon>
        <taxon>Embryophyta</taxon>
        <taxon>Tracheophyta</taxon>
        <taxon>Spermatophyta</taxon>
        <taxon>Magnoliopsida</taxon>
        <taxon>Liliopsida</taxon>
        <taxon>Poales</taxon>
        <taxon>Poaceae</taxon>
        <taxon>BOP clade</taxon>
        <taxon>Pooideae</taxon>
        <taxon>Triticodae</taxon>
        <taxon>Triticeae</taxon>
        <taxon>Triticinae</taxon>
        <taxon>Triticum</taxon>
    </lineage>
</organism>
<evidence type="ECO:0000256" key="8">
    <source>
        <dbReference type="SAM" id="Phobius"/>
    </source>
</evidence>
<dbReference type="PANTHER" id="PTHR32044:SF77">
    <property type="entry name" value="GLUCOMANNAN 4-BETA-MANNOSYLTRANSFERASE 9"/>
    <property type="match status" value="1"/>
</dbReference>
<keyword evidence="6" id="KW-0333">Golgi apparatus</keyword>
<proteinExistence type="predicted"/>
<protein>
    <submittedName>
        <fullName evidence="9">Uncharacterized protein</fullName>
    </submittedName>
</protein>
<evidence type="ECO:0000256" key="7">
    <source>
        <dbReference type="ARBA" id="ARBA00023136"/>
    </source>
</evidence>
<comment type="subcellular location">
    <subcellularLocation>
        <location evidence="1">Golgi apparatus membrane</location>
    </subcellularLocation>
</comment>
<accession>A0A8R7V575</accession>
<keyword evidence="3" id="KW-0808">Transferase</keyword>